<keyword evidence="7" id="KW-1185">Reference proteome</keyword>
<comment type="similarity">
    <text evidence="1">Belongs to the Gfa family.</text>
</comment>
<evidence type="ECO:0000313" key="7">
    <source>
        <dbReference type="Proteomes" id="UP000253153"/>
    </source>
</evidence>
<dbReference type="GeneID" id="42000328"/>
<dbReference type="AlphaFoldDB" id="A0A366QPT8"/>
<dbReference type="Pfam" id="PF04828">
    <property type="entry name" value="GFA"/>
    <property type="match status" value="1"/>
</dbReference>
<dbReference type="PANTHER" id="PTHR33337">
    <property type="entry name" value="GFA DOMAIN-CONTAINING PROTEIN"/>
    <property type="match status" value="1"/>
</dbReference>
<evidence type="ECO:0000256" key="4">
    <source>
        <dbReference type="ARBA" id="ARBA00023239"/>
    </source>
</evidence>
<comment type="caution">
    <text evidence="6">The sequence shown here is derived from an EMBL/GenBank/DDBJ whole genome shotgun (WGS) entry which is preliminary data.</text>
</comment>
<organism evidence="6 7">
    <name type="scientific">Fusarium coffeatum</name>
    <dbReference type="NCBI Taxonomy" id="231269"/>
    <lineage>
        <taxon>Eukaryota</taxon>
        <taxon>Fungi</taxon>
        <taxon>Dikarya</taxon>
        <taxon>Ascomycota</taxon>
        <taxon>Pezizomycotina</taxon>
        <taxon>Sordariomycetes</taxon>
        <taxon>Hypocreomycetidae</taxon>
        <taxon>Hypocreales</taxon>
        <taxon>Nectriaceae</taxon>
        <taxon>Fusarium</taxon>
        <taxon>Fusarium incarnatum-equiseti species complex</taxon>
    </lineage>
</organism>
<evidence type="ECO:0000256" key="1">
    <source>
        <dbReference type="ARBA" id="ARBA00005495"/>
    </source>
</evidence>
<evidence type="ECO:0000256" key="2">
    <source>
        <dbReference type="ARBA" id="ARBA00022723"/>
    </source>
</evidence>
<dbReference type="Gene3D" id="3.90.1590.10">
    <property type="entry name" value="glutathione-dependent formaldehyde- activating enzyme (gfa)"/>
    <property type="match status" value="1"/>
</dbReference>
<dbReference type="GO" id="GO:0046872">
    <property type="term" value="F:metal ion binding"/>
    <property type="evidence" value="ECO:0007669"/>
    <property type="project" value="UniProtKB-KW"/>
</dbReference>
<reference evidence="6 7" key="1">
    <citation type="submission" date="2018-06" db="EMBL/GenBank/DDBJ databases">
        <title>Fusarium incarnatum-equiseti species complex species 28.</title>
        <authorList>
            <person name="Gardiner D.M."/>
        </authorList>
    </citation>
    <scope>NUCLEOTIDE SEQUENCE [LARGE SCALE GENOMIC DNA]</scope>
    <source>
        <strain evidence="6 7">FIESC_28</strain>
    </source>
</reference>
<dbReference type="OrthoDB" id="5290969at2759"/>
<dbReference type="SUPFAM" id="SSF51316">
    <property type="entry name" value="Mss4-like"/>
    <property type="match status" value="1"/>
</dbReference>
<feature type="domain" description="CENP-V/GFA" evidence="5">
    <location>
        <begin position="1"/>
        <end position="115"/>
    </location>
</feature>
<dbReference type="EMBL" id="QKXC01000334">
    <property type="protein sequence ID" value="RBR06867.1"/>
    <property type="molecule type" value="Genomic_DNA"/>
</dbReference>
<keyword evidence="2" id="KW-0479">Metal-binding</keyword>
<sequence length="208" mass="22519">MNPKIVCQCGAVQITASRPQPIGVYCCHCTECQKQSASAFGTSAIFPADGMWPLPEEVQSKVGVWKRPTDEGNTLECYFCKTCGVRLFHRSILPNGQPKPTLSVKGGVVEGLSWEGVKHVYTRSARLPVPEGSYAGAPKFMNKTSSTGDQSQMATAVFFIFFTWIVSRICLPDVESSGTAIIGGVVTPEADFVDPSPTEIRRRIGLAL</sequence>
<protein>
    <recommendedName>
        <fullName evidence="5">CENP-V/GFA domain-containing protein</fullName>
    </recommendedName>
</protein>
<keyword evidence="4" id="KW-0456">Lyase</keyword>
<accession>A0A366QPT8</accession>
<dbReference type="PROSITE" id="PS51891">
    <property type="entry name" value="CENP_V_GFA"/>
    <property type="match status" value="1"/>
</dbReference>
<proteinExistence type="inferred from homology"/>
<dbReference type="InterPro" id="IPR006913">
    <property type="entry name" value="CENP-V/GFA"/>
</dbReference>
<keyword evidence="3" id="KW-0862">Zinc</keyword>
<dbReference type="GO" id="GO:0016846">
    <property type="term" value="F:carbon-sulfur lyase activity"/>
    <property type="evidence" value="ECO:0007669"/>
    <property type="project" value="InterPro"/>
</dbReference>
<gene>
    <name evidence="6" type="ORF">FIESC28_10902</name>
</gene>
<evidence type="ECO:0000256" key="3">
    <source>
        <dbReference type="ARBA" id="ARBA00022833"/>
    </source>
</evidence>
<name>A0A366QPT8_9HYPO</name>
<dbReference type="RefSeq" id="XP_031010911.1">
    <property type="nucleotide sequence ID" value="XM_031165032.1"/>
</dbReference>
<dbReference type="InterPro" id="IPR011057">
    <property type="entry name" value="Mss4-like_sf"/>
</dbReference>
<dbReference type="PANTHER" id="PTHR33337:SF3">
    <property type="entry name" value="CENP-V_GFA DOMAIN-CONTAINING PROTEIN"/>
    <property type="match status" value="1"/>
</dbReference>
<evidence type="ECO:0000259" key="5">
    <source>
        <dbReference type="PROSITE" id="PS51891"/>
    </source>
</evidence>
<dbReference type="Proteomes" id="UP000253153">
    <property type="component" value="Unassembled WGS sequence"/>
</dbReference>
<evidence type="ECO:0000313" key="6">
    <source>
        <dbReference type="EMBL" id="RBR06867.1"/>
    </source>
</evidence>